<dbReference type="EMBL" id="CP000251">
    <property type="protein sequence ID" value="ABC82968.1"/>
    <property type="molecule type" value="Genomic_DNA"/>
</dbReference>
<keyword evidence="1 3" id="KW-0479">Metal-binding</keyword>
<dbReference type="InterPro" id="IPR054337">
    <property type="entry name" value="Mtrc-MtrF-like_dom_II/IV"/>
</dbReference>
<name>Q2IEF9_ANADE</name>
<dbReference type="STRING" id="290397.Adeh_3200"/>
<dbReference type="Gene3D" id="1.10.720.180">
    <property type="match status" value="1"/>
</dbReference>
<accession>Q2IEF9</accession>
<reference evidence="7" key="1">
    <citation type="submission" date="2006-01" db="EMBL/GenBank/DDBJ databases">
        <title>Complete sequence of Anaeromyxobacter dehalogenans 2CP-C.</title>
        <authorList>
            <consortium name="US DOE Joint Genome Institute"/>
            <person name="Copeland A."/>
            <person name="Lucas S."/>
            <person name="Lapidus A."/>
            <person name="Barry K."/>
            <person name="Detter J.C."/>
            <person name="Glavina T."/>
            <person name="Hammon N."/>
            <person name="Israni S."/>
            <person name="Pitluck S."/>
            <person name="Brettin T."/>
            <person name="Bruce D."/>
            <person name="Han C."/>
            <person name="Tapia R."/>
            <person name="Gilna P."/>
            <person name="Kiss H."/>
            <person name="Schmutz J."/>
            <person name="Larimer F."/>
            <person name="Land M."/>
            <person name="Kyrpides N."/>
            <person name="Anderson I."/>
            <person name="Sanford R.A."/>
            <person name="Ritalahti K.M."/>
            <person name="Thomas H.S."/>
            <person name="Kirby J.R."/>
            <person name="Zhulin I.B."/>
            <person name="Loeffler F.E."/>
            <person name="Richardson P."/>
        </authorList>
    </citation>
    <scope>NUCLEOTIDE SEQUENCE</scope>
    <source>
        <strain evidence="7">2CP-C</strain>
    </source>
</reference>
<dbReference type="HOGENOM" id="CLU_011293_1_0_7"/>
<dbReference type="Pfam" id="PF22113">
    <property type="entry name" value="Mtrc-MtrF_II-IV_dom"/>
    <property type="match status" value="2"/>
</dbReference>
<dbReference type="eggNOG" id="COG3303">
    <property type="taxonomic scope" value="Bacteria"/>
</dbReference>
<evidence type="ECO:0000256" key="4">
    <source>
        <dbReference type="SAM" id="MobiDB-lite"/>
    </source>
</evidence>
<evidence type="ECO:0000313" key="7">
    <source>
        <dbReference type="EMBL" id="ABC82968.1"/>
    </source>
</evidence>
<dbReference type="PROSITE" id="PS51257">
    <property type="entry name" value="PROKAR_LIPOPROTEIN"/>
    <property type="match status" value="1"/>
</dbReference>
<evidence type="ECO:0000256" key="5">
    <source>
        <dbReference type="SAM" id="SignalP"/>
    </source>
</evidence>
<evidence type="ECO:0000313" key="8">
    <source>
        <dbReference type="Proteomes" id="UP000001935"/>
    </source>
</evidence>
<keyword evidence="5" id="KW-0732">Signal</keyword>
<keyword evidence="3" id="KW-0349">Heme</keyword>
<keyword evidence="2 3" id="KW-0408">Iron</keyword>
<evidence type="ECO:0000256" key="1">
    <source>
        <dbReference type="ARBA" id="ARBA00022723"/>
    </source>
</evidence>
<sequence>MKQFTKRTWETTMTRRALTLGLAAIFAATSVAGCSGDDGDPGSPGPAGPPGAEGPAGPTGPTGPQGPAGESPVAPEATQARLYARITAVSIPNAATTGGVPTVTYVLYRDAAMTNPVTACAGGAASGYAAFAPAFTIAKLVDDPANPGTKVWKSYLNKLLVNPVHEPDVPVAAVEASSATVGTLVDNGDGSCSYTFQADLSKQVAPSAAVAVTEAYDPAAVTRFAIQNNLANPDATRPVFNGYGDVVPATGAMATADPRALVSDAACGACHVQLAVHGARRLEVAYCGTCHNPSMLDPGTLSTNSITLDLAVMIHKIHQGSSLPSVSGKDLDGTAIAGAVPGRLIMNSKHEYTGVKFPQDPGSCTVCHDVASGTGSDYWKTQASVAYCGSCHDRTDFANATPAAGWTAHGAGVVADGSCAACHGAGKFADATKVHSLAAPTPATEVASLQIVKVEQTAPGESPAVTFSVSNPAAAGAAFDLATDPLWTLPTARLGVHVGWSTVEGANWNNAGAGTAKPGQPVTINVLGGGVLQAAAVRNADGTYTVTSPTAIPADAKAGVAVLEGSPSKNSTRASLKYRLTAATATFPIGTAAVAERRQVVDAAKCNRCHGLVEGHEGNRSGNLDSCVVCHNTSATDVQSRPTVTIDGKAEQSLQFGVMVHAIHSGASLPYTPGIVTYHGPIASPVIADFRPGGMALGTSIGRCDLCHDDASPFPSADDVGLTEGFTTGGDFTNADQATYTRTSPIAGVCGSCHASAAALNHMAQNGAAGPYTIGVGQFSAGLTQLELVAAQTSGGPGAEACAVCHGSGSVFDPAQYHGR</sequence>
<evidence type="ECO:0000256" key="2">
    <source>
        <dbReference type="ARBA" id="ARBA00023004"/>
    </source>
</evidence>
<dbReference type="GO" id="GO:0046872">
    <property type="term" value="F:metal ion binding"/>
    <property type="evidence" value="ECO:0007669"/>
    <property type="project" value="UniProtKB-KW"/>
</dbReference>
<dbReference type="InterPro" id="IPR009056">
    <property type="entry name" value="Cyt_c-like_dom"/>
</dbReference>
<dbReference type="KEGG" id="ade:Adeh_3200"/>
<dbReference type="GO" id="GO:0009055">
    <property type="term" value="F:electron transfer activity"/>
    <property type="evidence" value="ECO:0007669"/>
    <property type="project" value="InterPro"/>
</dbReference>
<feature type="chain" id="PRO_5004209841" description="Cytochrome c domain-containing protein" evidence="5">
    <location>
        <begin position="33"/>
        <end position="820"/>
    </location>
</feature>
<gene>
    <name evidence="7" type="ordered locus">Adeh_3200</name>
</gene>
<evidence type="ECO:0000256" key="3">
    <source>
        <dbReference type="PROSITE-ProRule" id="PRU00433"/>
    </source>
</evidence>
<feature type="signal peptide" evidence="5">
    <location>
        <begin position="1"/>
        <end position="32"/>
    </location>
</feature>
<organism evidence="7 8">
    <name type="scientific">Anaeromyxobacter dehalogenans (strain 2CP-C)</name>
    <dbReference type="NCBI Taxonomy" id="290397"/>
    <lineage>
        <taxon>Bacteria</taxon>
        <taxon>Pseudomonadati</taxon>
        <taxon>Myxococcota</taxon>
        <taxon>Myxococcia</taxon>
        <taxon>Myxococcales</taxon>
        <taxon>Cystobacterineae</taxon>
        <taxon>Anaeromyxobacteraceae</taxon>
        <taxon>Anaeromyxobacter</taxon>
    </lineage>
</organism>
<dbReference type="Proteomes" id="UP000001935">
    <property type="component" value="Chromosome"/>
</dbReference>
<feature type="region of interest" description="Disordered" evidence="4">
    <location>
        <begin position="35"/>
        <end position="74"/>
    </location>
</feature>
<protein>
    <recommendedName>
        <fullName evidence="6">Cytochrome c domain-containing protein</fullName>
    </recommendedName>
</protein>
<dbReference type="SUPFAM" id="SSF48695">
    <property type="entry name" value="Multiheme cytochromes"/>
    <property type="match status" value="1"/>
</dbReference>
<evidence type="ECO:0000259" key="6">
    <source>
        <dbReference type="PROSITE" id="PS51007"/>
    </source>
</evidence>
<dbReference type="AlphaFoldDB" id="Q2IEF9"/>
<dbReference type="InterPro" id="IPR020014">
    <property type="entry name" value="Decahaem_cyt-c_OmcA/MtrC"/>
</dbReference>
<dbReference type="PROSITE" id="PS51007">
    <property type="entry name" value="CYTC"/>
    <property type="match status" value="1"/>
</dbReference>
<feature type="domain" description="Cytochrome c" evidence="6">
    <location>
        <begin position="405"/>
        <end position="567"/>
    </location>
</feature>
<dbReference type="NCBIfam" id="TIGR03507">
    <property type="entry name" value="decahem_SO1788"/>
    <property type="match status" value="1"/>
</dbReference>
<dbReference type="InterPro" id="IPR036280">
    <property type="entry name" value="Multihaem_cyt_sf"/>
</dbReference>
<proteinExistence type="predicted"/>
<dbReference type="GO" id="GO:0020037">
    <property type="term" value="F:heme binding"/>
    <property type="evidence" value="ECO:0007669"/>
    <property type="project" value="InterPro"/>
</dbReference>